<dbReference type="Gene3D" id="3.30.300.130">
    <property type="entry name" value="Fe-S cluster assembly (FSCA)"/>
    <property type="match status" value="1"/>
</dbReference>
<dbReference type="Gene3D" id="3.30.1370.70">
    <property type="entry name" value="Scaffold protein Nfu/NifU, N-terminal domain"/>
    <property type="match status" value="1"/>
</dbReference>
<dbReference type="Pfam" id="PF08712">
    <property type="entry name" value="Nfu_N"/>
    <property type="match status" value="1"/>
</dbReference>
<dbReference type="SUPFAM" id="SSF110836">
    <property type="entry name" value="Hypothetical protein SAV1430"/>
    <property type="match status" value="1"/>
</dbReference>
<evidence type="ECO:0000256" key="1">
    <source>
        <dbReference type="ARBA" id="ARBA00006420"/>
    </source>
</evidence>
<dbReference type="OrthoDB" id="9796965at2"/>
<evidence type="ECO:0000313" key="3">
    <source>
        <dbReference type="EMBL" id="SFK68554.1"/>
    </source>
</evidence>
<dbReference type="Pfam" id="PF01106">
    <property type="entry name" value="NifU"/>
    <property type="match status" value="1"/>
</dbReference>
<dbReference type="Proteomes" id="UP000323300">
    <property type="component" value="Unassembled WGS sequence"/>
</dbReference>
<evidence type="ECO:0000313" key="4">
    <source>
        <dbReference type="Proteomes" id="UP000323300"/>
    </source>
</evidence>
<gene>
    <name evidence="3" type="ORF">SAMN04488498_110171</name>
</gene>
<dbReference type="RefSeq" id="WP_149761413.1">
    <property type="nucleotide sequence ID" value="NZ_BSPE01000007.1"/>
</dbReference>
<evidence type="ECO:0000259" key="2">
    <source>
        <dbReference type="SMART" id="SM00932"/>
    </source>
</evidence>
<dbReference type="PIRSF" id="PIRSF036773">
    <property type="entry name" value="HIRIP5"/>
    <property type="match status" value="1"/>
</dbReference>
<reference evidence="3 4" key="1">
    <citation type="submission" date="2016-10" db="EMBL/GenBank/DDBJ databases">
        <authorList>
            <person name="Varghese N."/>
            <person name="Submissions S."/>
        </authorList>
    </citation>
    <scope>NUCLEOTIDE SEQUENCE [LARGE SCALE GENOMIC DNA]</scope>
    <source>
        <strain evidence="3 4">DSM 21822</strain>
    </source>
</reference>
<dbReference type="InterPro" id="IPR034904">
    <property type="entry name" value="FSCA_dom_sf"/>
</dbReference>
<dbReference type="InterPro" id="IPR001075">
    <property type="entry name" value="NIF_FeS_clus_asmbl_NifU_C"/>
</dbReference>
<protein>
    <submittedName>
        <fullName evidence="3">Fe-S cluster biogenesis protein NfuA, 4Fe-4S-binding domain</fullName>
    </submittedName>
</protein>
<accession>A0A1I4BIB2</accession>
<dbReference type="GO" id="GO:0005506">
    <property type="term" value="F:iron ion binding"/>
    <property type="evidence" value="ECO:0007669"/>
    <property type="project" value="InterPro"/>
</dbReference>
<dbReference type="InterPro" id="IPR035433">
    <property type="entry name" value="NFU1-like"/>
</dbReference>
<dbReference type="EMBL" id="FOSL01000010">
    <property type="protein sequence ID" value="SFK68554.1"/>
    <property type="molecule type" value="Genomic_DNA"/>
</dbReference>
<dbReference type="GO" id="GO:0016226">
    <property type="term" value="P:iron-sulfur cluster assembly"/>
    <property type="evidence" value="ECO:0007669"/>
    <property type="project" value="InterPro"/>
</dbReference>
<dbReference type="PANTHER" id="PTHR11178:SF1">
    <property type="entry name" value="NFU1 IRON-SULFUR CLUSTER SCAFFOLD HOMOLOG, MITOCHONDRIAL"/>
    <property type="match status" value="1"/>
</dbReference>
<sequence>MFIQTEATPNPATLKFLPGKEVLASGTADFRDADTAREASPLAGRLFDIPGVTGVFFGYDFVTVTKDGPDWQHLKPAILGAIMEHFMSGAPVMGTGAQAAADDGETAAEFYDQADQEIVVTIKELLDTRVRPAVAQDGGDITFRGYENGTVFLHMKGACAGCPSSTATLKHGIQNLLRHFVPEVQQVEQVG</sequence>
<dbReference type="InterPro" id="IPR036498">
    <property type="entry name" value="Nfu/NifU_N_sf"/>
</dbReference>
<dbReference type="AlphaFoldDB" id="A0A1I4BIB2"/>
<dbReference type="SUPFAM" id="SSF117916">
    <property type="entry name" value="Fe-S cluster assembly (FSCA) domain-like"/>
    <property type="match status" value="1"/>
</dbReference>
<keyword evidence="4" id="KW-1185">Reference proteome</keyword>
<dbReference type="FunFam" id="3.30.300.130:FF:000001">
    <property type="entry name" value="NFU1 iron-sulfur cluster scaffold"/>
    <property type="match status" value="1"/>
</dbReference>
<proteinExistence type="inferred from homology"/>
<dbReference type="GO" id="GO:0051536">
    <property type="term" value="F:iron-sulfur cluster binding"/>
    <property type="evidence" value="ECO:0007669"/>
    <property type="project" value="InterPro"/>
</dbReference>
<feature type="domain" description="Scaffold protein Nfu/NifU N-terminal" evidence="2">
    <location>
        <begin position="3"/>
        <end position="89"/>
    </location>
</feature>
<dbReference type="PANTHER" id="PTHR11178">
    <property type="entry name" value="IRON-SULFUR CLUSTER SCAFFOLD PROTEIN NFU-RELATED"/>
    <property type="match status" value="1"/>
</dbReference>
<dbReference type="SMART" id="SM00932">
    <property type="entry name" value="Nfu_N"/>
    <property type="match status" value="1"/>
</dbReference>
<organism evidence="3 4">
    <name type="scientific">Neomesorhizobium albiziae</name>
    <dbReference type="NCBI Taxonomy" id="335020"/>
    <lineage>
        <taxon>Bacteria</taxon>
        <taxon>Pseudomonadati</taxon>
        <taxon>Pseudomonadota</taxon>
        <taxon>Alphaproteobacteria</taxon>
        <taxon>Hyphomicrobiales</taxon>
        <taxon>Phyllobacteriaceae</taxon>
        <taxon>Neomesorhizobium</taxon>
    </lineage>
</organism>
<dbReference type="InterPro" id="IPR014824">
    <property type="entry name" value="Nfu/NifU_N"/>
</dbReference>
<name>A0A1I4BIB2_9HYPH</name>
<comment type="similarity">
    <text evidence="1">Belongs to the NifU family.</text>
</comment>